<protein>
    <submittedName>
        <fullName evidence="2">Uncharacterized protein</fullName>
    </submittedName>
</protein>
<proteinExistence type="predicted"/>
<dbReference type="Proteomes" id="UP000838160">
    <property type="component" value="Unassembled WGS sequence"/>
</dbReference>
<feature type="signal peptide" evidence="1">
    <location>
        <begin position="1"/>
        <end position="18"/>
    </location>
</feature>
<feature type="chain" id="PRO_5046372798" evidence="1">
    <location>
        <begin position="19"/>
        <end position="105"/>
    </location>
</feature>
<keyword evidence="1" id="KW-0732">Signal</keyword>
<organism evidence="2 3">
    <name type="scientific">Vibrio hippocampi</name>
    <dbReference type="NCBI Taxonomy" id="654686"/>
    <lineage>
        <taxon>Bacteria</taxon>
        <taxon>Pseudomonadati</taxon>
        <taxon>Pseudomonadota</taxon>
        <taxon>Gammaproteobacteria</taxon>
        <taxon>Vibrionales</taxon>
        <taxon>Vibrionaceae</taxon>
        <taxon>Vibrio</taxon>
    </lineage>
</organism>
<name>A0ABM8ZFA4_9VIBR</name>
<keyword evidence="3" id="KW-1185">Reference proteome</keyword>
<dbReference type="RefSeq" id="WP_237483507.1">
    <property type="nucleotide sequence ID" value="NZ_CAKLCM010000001.1"/>
</dbReference>
<accession>A0ABM8ZFA4</accession>
<evidence type="ECO:0000313" key="3">
    <source>
        <dbReference type="Proteomes" id="UP000838160"/>
    </source>
</evidence>
<reference evidence="2" key="1">
    <citation type="submission" date="2021-12" db="EMBL/GenBank/DDBJ databases">
        <authorList>
            <person name="Rodrigo-Torres L."/>
            <person name="Arahal R. D."/>
            <person name="Lucena T."/>
        </authorList>
    </citation>
    <scope>NUCLEOTIDE SEQUENCE</scope>
    <source>
        <strain evidence="2">CECT 8226</strain>
    </source>
</reference>
<comment type="caution">
    <text evidence="2">The sequence shown here is derived from an EMBL/GenBank/DDBJ whole genome shotgun (WGS) entry which is preliminary data.</text>
</comment>
<evidence type="ECO:0000313" key="2">
    <source>
        <dbReference type="EMBL" id="CAH0524615.1"/>
    </source>
</evidence>
<sequence length="105" mass="11733">MDRLWMFLFLLTPFAVNASNYNIGEGVTIASISTWESSDSKGLYFMRSDDVWCYIPSGDGNVNSRSLILTLYATGKKADIYCYTDTKLLSNGLPASHKLHQIIAK</sequence>
<dbReference type="EMBL" id="CAKLCM010000001">
    <property type="protein sequence ID" value="CAH0524615.1"/>
    <property type="molecule type" value="Genomic_DNA"/>
</dbReference>
<gene>
    <name evidence="2" type="ORF">VHP8226_00463</name>
</gene>
<evidence type="ECO:0000256" key="1">
    <source>
        <dbReference type="SAM" id="SignalP"/>
    </source>
</evidence>